<organism evidence="2 3">
    <name type="scientific">Aplysia californica</name>
    <name type="common">California sea hare</name>
    <dbReference type="NCBI Taxonomy" id="6500"/>
    <lineage>
        <taxon>Eukaryota</taxon>
        <taxon>Metazoa</taxon>
        <taxon>Spiralia</taxon>
        <taxon>Lophotrochozoa</taxon>
        <taxon>Mollusca</taxon>
        <taxon>Gastropoda</taxon>
        <taxon>Heterobranchia</taxon>
        <taxon>Euthyneura</taxon>
        <taxon>Tectipleura</taxon>
        <taxon>Aplysiida</taxon>
        <taxon>Aplysioidea</taxon>
        <taxon>Aplysiidae</taxon>
        <taxon>Aplysia</taxon>
    </lineage>
</organism>
<evidence type="ECO:0000313" key="3">
    <source>
        <dbReference type="RefSeq" id="XP_012942544.1"/>
    </source>
</evidence>
<evidence type="ECO:0000313" key="2">
    <source>
        <dbReference type="Proteomes" id="UP000694888"/>
    </source>
</evidence>
<name>A0ABM1A7W9_APLCA</name>
<dbReference type="GeneID" id="101861311"/>
<feature type="signal peptide" evidence="1">
    <location>
        <begin position="1"/>
        <end position="19"/>
    </location>
</feature>
<proteinExistence type="predicted"/>
<evidence type="ECO:0000256" key="1">
    <source>
        <dbReference type="SAM" id="SignalP"/>
    </source>
</evidence>
<protein>
    <submittedName>
        <fullName evidence="3">Uncharacterized protein LOC101861311</fullName>
    </submittedName>
</protein>
<dbReference type="Proteomes" id="UP000694888">
    <property type="component" value="Unplaced"/>
</dbReference>
<keyword evidence="1" id="KW-0732">Signal</keyword>
<feature type="chain" id="PRO_5046922383" evidence="1">
    <location>
        <begin position="20"/>
        <end position="293"/>
    </location>
</feature>
<dbReference type="RefSeq" id="XP_012942544.1">
    <property type="nucleotide sequence ID" value="XM_013087090.2"/>
</dbReference>
<reference evidence="3" key="1">
    <citation type="submission" date="2025-08" db="UniProtKB">
        <authorList>
            <consortium name="RefSeq"/>
        </authorList>
    </citation>
    <scope>IDENTIFICATION</scope>
</reference>
<accession>A0ABM1A7W9</accession>
<gene>
    <name evidence="3" type="primary">LOC101861311</name>
</gene>
<keyword evidence="2" id="KW-1185">Reference proteome</keyword>
<sequence length="293" mass="33132">MAVSVALVMLSLGFAFTSAGIVSTGDNKTPPSFGKGLNTHNFQQWDDWIKKRSRFSSPWTQGDFSGDKFQQWQDWMYKRGFGIPDSTVLGSNGTPRFQGWSEWMSKRGFGIGAPFAGSSDSEGGQFQQWQNWMAKRGFGIGGPFPGSADGDKQAFQQWQDWSKKRGWDTPVNGFGGGPGAPSFQSWVDFTKRQQFDPPSASFGKGNFQNWNNWYKRQLDGSRAEFGKHQFGSRDEMINYQNLYKKSLKKRQLGYAPERFGVNRYFANGLQDWRSTFKGVKRSKANEAAKSNDQ</sequence>